<organism evidence="6 7">
    <name type="scientific">Psychromarinibacter sediminicola</name>
    <dbReference type="NCBI Taxonomy" id="3033385"/>
    <lineage>
        <taxon>Bacteria</taxon>
        <taxon>Pseudomonadati</taxon>
        <taxon>Pseudomonadota</taxon>
        <taxon>Alphaproteobacteria</taxon>
        <taxon>Rhodobacterales</taxon>
        <taxon>Paracoccaceae</taxon>
        <taxon>Psychromarinibacter</taxon>
    </lineage>
</organism>
<evidence type="ECO:0000256" key="2">
    <source>
        <dbReference type="ARBA" id="ARBA00023125"/>
    </source>
</evidence>
<feature type="domain" description="HTH araC/xylS-type" evidence="5">
    <location>
        <begin position="176"/>
        <end position="274"/>
    </location>
</feature>
<keyword evidence="2" id="KW-0238">DNA-binding</keyword>
<dbReference type="GO" id="GO:0003700">
    <property type="term" value="F:DNA-binding transcription factor activity"/>
    <property type="evidence" value="ECO:0007669"/>
    <property type="project" value="InterPro"/>
</dbReference>
<evidence type="ECO:0000256" key="4">
    <source>
        <dbReference type="ARBA" id="ARBA00023163"/>
    </source>
</evidence>
<dbReference type="SUPFAM" id="SSF46689">
    <property type="entry name" value="Homeodomain-like"/>
    <property type="match status" value="1"/>
</dbReference>
<proteinExistence type="predicted"/>
<dbReference type="SMART" id="SM00342">
    <property type="entry name" value="HTH_ARAC"/>
    <property type="match status" value="1"/>
</dbReference>
<dbReference type="Pfam" id="PF02311">
    <property type="entry name" value="AraC_binding"/>
    <property type="match status" value="1"/>
</dbReference>
<accession>A0AAE3NX43</accession>
<dbReference type="PROSITE" id="PS01124">
    <property type="entry name" value="HTH_ARAC_FAMILY_2"/>
    <property type="match status" value="1"/>
</dbReference>
<evidence type="ECO:0000313" key="7">
    <source>
        <dbReference type="Proteomes" id="UP001220964"/>
    </source>
</evidence>
<dbReference type="AlphaFoldDB" id="A0AAE3NX43"/>
<evidence type="ECO:0000256" key="3">
    <source>
        <dbReference type="ARBA" id="ARBA00023159"/>
    </source>
</evidence>
<keyword evidence="4" id="KW-0804">Transcription</keyword>
<evidence type="ECO:0000259" key="5">
    <source>
        <dbReference type="PROSITE" id="PS01124"/>
    </source>
</evidence>
<dbReference type="EMBL" id="JARGYC010000045">
    <property type="protein sequence ID" value="MDF0602252.1"/>
    <property type="molecule type" value="Genomic_DNA"/>
</dbReference>
<dbReference type="Gene3D" id="1.10.10.60">
    <property type="entry name" value="Homeodomain-like"/>
    <property type="match status" value="1"/>
</dbReference>
<keyword evidence="1" id="KW-0805">Transcription regulation</keyword>
<dbReference type="InterPro" id="IPR020449">
    <property type="entry name" value="Tscrpt_reg_AraC-type_HTH"/>
</dbReference>
<reference evidence="6" key="1">
    <citation type="submission" date="2023-03" db="EMBL/GenBank/DDBJ databases">
        <title>Multiphase analysis and comparison of six strains from genera Psychromarinibacter, Lutimaribacter, and Maritimibacter, including a novel species: Psychromarinibacter sediminicola sp. nov.</title>
        <authorList>
            <person name="Wang Y.-H."/>
            <person name="Ye M.-Q."/>
            <person name="Du Z.-J."/>
        </authorList>
    </citation>
    <scope>NUCLEOTIDE SEQUENCE</scope>
    <source>
        <strain evidence="6">C21-152</strain>
    </source>
</reference>
<evidence type="ECO:0000256" key="1">
    <source>
        <dbReference type="ARBA" id="ARBA00023015"/>
    </source>
</evidence>
<dbReference type="GO" id="GO:0043565">
    <property type="term" value="F:sequence-specific DNA binding"/>
    <property type="evidence" value="ECO:0007669"/>
    <property type="project" value="InterPro"/>
</dbReference>
<comment type="caution">
    <text evidence="6">The sequence shown here is derived from an EMBL/GenBank/DDBJ whole genome shotgun (WGS) entry which is preliminary data.</text>
</comment>
<keyword evidence="7" id="KW-1185">Reference proteome</keyword>
<dbReference type="PANTHER" id="PTHR43280:SF32">
    <property type="entry name" value="TRANSCRIPTIONAL REGULATORY PROTEIN"/>
    <property type="match status" value="1"/>
</dbReference>
<sequence length="275" mass="30894">MRIFSENRPDINQGLKTRRFRVESLPRVTSETRWRTEAMRSYAQPLLLWFTRGQGRITVAGVTHGFGAHHAVFLPANTMHGYEMSGQVFGTAVYLPPDPSLNLPEEPVHLRFRDVAQQAELSVMIENIQAELKSDRPGKERAMLAHAGLLAVWLDRELEAGNRQDLHPDAARRLAAAYSAMVERDFKTGRTINYYAQQLGVTPTHLTRCCKIACGRSASALLADRVHFEARKLLAETRRPVKEIAGELGFNSAAYFTRAFQKHTGATPTAFRKHG</sequence>
<dbReference type="Pfam" id="PF12833">
    <property type="entry name" value="HTH_18"/>
    <property type="match status" value="1"/>
</dbReference>
<dbReference type="PANTHER" id="PTHR43280">
    <property type="entry name" value="ARAC-FAMILY TRANSCRIPTIONAL REGULATOR"/>
    <property type="match status" value="1"/>
</dbReference>
<dbReference type="InterPro" id="IPR009057">
    <property type="entry name" value="Homeodomain-like_sf"/>
</dbReference>
<keyword evidence="3" id="KW-0010">Activator</keyword>
<dbReference type="Proteomes" id="UP001220964">
    <property type="component" value="Unassembled WGS sequence"/>
</dbReference>
<gene>
    <name evidence="6" type="ORF">P1J78_16045</name>
</gene>
<dbReference type="InterPro" id="IPR018060">
    <property type="entry name" value="HTH_AraC"/>
</dbReference>
<dbReference type="InterPro" id="IPR003313">
    <property type="entry name" value="AraC-bd"/>
</dbReference>
<dbReference type="SUPFAM" id="SSF51215">
    <property type="entry name" value="Regulatory protein AraC"/>
    <property type="match status" value="1"/>
</dbReference>
<dbReference type="PRINTS" id="PR00032">
    <property type="entry name" value="HTHARAC"/>
</dbReference>
<name>A0AAE3NX43_9RHOB</name>
<dbReference type="RefSeq" id="WP_275568382.1">
    <property type="nucleotide sequence ID" value="NZ_JARGYC010000045.1"/>
</dbReference>
<protein>
    <submittedName>
        <fullName evidence="6">AraC family transcriptional regulator</fullName>
    </submittedName>
</protein>
<evidence type="ECO:0000313" key="6">
    <source>
        <dbReference type="EMBL" id="MDF0602252.1"/>
    </source>
</evidence>
<dbReference type="InterPro" id="IPR037923">
    <property type="entry name" value="HTH-like"/>
</dbReference>